<name>A0A084WRF4_ANOSI</name>
<gene>
    <name evidence="1" type="ORF">ZHAS_00021065</name>
</gene>
<reference evidence="1 3" key="1">
    <citation type="journal article" date="2014" name="BMC Genomics">
        <title>Genome sequence of Anopheles sinensis provides insight into genetics basis of mosquito competence for malaria parasites.</title>
        <authorList>
            <person name="Zhou D."/>
            <person name="Zhang D."/>
            <person name="Ding G."/>
            <person name="Shi L."/>
            <person name="Hou Q."/>
            <person name="Ye Y."/>
            <person name="Xu Y."/>
            <person name="Zhou H."/>
            <person name="Xiong C."/>
            <person name="Li S."/>
            <person name="Yu J."/>
            <person name="Hong S."/>
            <person name="Yu X."/>
            <person name="Zou P."/>
            <person name="Chen C."/>
            <person name="Chang X."/>
            <person name="Wang W."/>
            <person name="Lv Y."/>
            <person name="Sun Y."/>
            <person name="Ma L."/>
            <person name="Shen B."/>
            <person name="Zhu C."/>
        </authorList>
    </citation>
    <scope>NUCLEOTIDE SEQUENCE [LARGE SCALE GENOMIC DNA]</scope>
</reference>
<dbReference type="EMBL" id="ATLV01026047">
    <property type="status" value="NOT_ANNOTATED_CDS"/>
    <property type="molecule type" value="Genomic_DNA"/>
</dbReference>
<proteinExistence type="predicted"/>
<evidence type="ECO:0000313" key="1">
    <source>
        <dbReference type="EMBL" id="KFB52798.1"/>
    </source>
</evidence>
<dbReference type="VEuPathDB" id="VectorBase:ASIC021065"/>
<dbReference type="Proteomes" id="UP000030765">
    <property type="component" value="Unassembled WGS sequence"/>
</dbReference>
<keyword evidence="3" id="KW-1185">Reference proteome</keyword>
<dbReference type="EnsemblMetazoa" id="ASIC021065-RA">
    <property type="protein sequence ID" value="ASIC021065-PA"/>
    <property type="gene ID" value="ASIC021065"/>
</dbReference>
<dbReference type="EMBL" id="KE525405">
    <property type="protein sequence ID" value="KFB52798.1"/>
    <property type="molecule type" value="Genomic_DNA"/>
</dbReference>
<dbReference type="AlphaFoldDB" id="A0A084WRF4"/>
<accession>A0A084WRF4</accession>
<reference evidence="2" key="2">
    <citation type="submission" date="2020-05" db="UniProtKB">
        <authorList>
            <consortium name="EnsemblMetazoa"/>
        </authorList>
    </citation>
    <scope>IDENTIFICATION</scope>
</reference>
<evidence type="ECO:0000313" key="3">
    <source>
        <dbReference type="Proteomes" id="UP000030765"/>
    </source>
</evidence>
<sequence>MRHIDGVAATGWLRNQHNWFAFTTRPGADEAKRQARDRSNERAFATEMVRMVRYDPFNTAIGSDLTSSFA</sequence>
<organism evidence="1">
    <name type="scientific">Anopheles sinensis</name>
    <name type="common">Mosquito</name>
    <dbReference type="NCBI Taxonomy" id="74873"/>
    <lineage>
        <taxon>Eukaryota</taxon>
        <taxon>Metazoa</taxon>
        <taxon>Ecdysozoa</taxon>
        <taxon>Arthropoda</taxon>
        <taxon>Hexapoda</taxon>
        <taxon>Insecta</taxon>
        <taxon>Pterygota</taxon>
        <taxon>Neoptera</taxon>
        <taxon>Endopterygota</taxon>
        <taxon>Diptera</taxon>
        <taxon>Nematocera</taxon>
        <taxon>Culicoidea</taxon>
        <taxon>Culicidae</taxon>
        <taxon>Anophelinae</taxon>
        <taxon>Anopheles</taxon>
    </lineage>
</organism>
<protein>
    <submittedName>
        <fullName evidence="1 2">Putative cell wall binding protein</fullName>
    </submittedName>
</protein>
<evidence type="ECO:0000313" key="2">
    <source>
        <dbReference type="EnsemblMetazoa" id="ASIC021065-PA"/>
    </source>
</evidence>